<keyword evidence="2" id="KW-0413">Isomerase</keyword>
<accession>A0A4R1L235</accession>
<dbReference type="AlphaFoldDB" id="A0A4R1L235"/>
<dbReference type="NCBIfam" id="NF033377">
    <property type="entry name" value="OMA_tautomer"/>
    <property type="match status" value="1"/>
</dbReference>
<dbReference type="PANTHER" id="PTHR43709">
    <property type="entry name" value="ACONITATE ISOMERASE-RELATED"/>
    <property type="match status" value="1"/>
</dbReference>
<dbReference type="Pfam" id="PF04303">
    <property type="entry name" value="PrpF"/>
    <property type="match status" value="1"/>
</dbReference>
<dbReference type="OrthoDB" id="9779763at2"/>
<dbReference type="RefSeq" id="WP_132299613.1">
    <property type="nucleotide sequence ID" value="NZ_CP170642.1"/>
</dbReference>
<sequence>MVTQTAIPCMLMRGGTSKGPFFSFDDLPKDIETRNNVLLAALGSPDKRQIDGIGGAHSLTSKVGIVKISDLPNVDLEFLFAQLQPDSDSVNTNVNCGNMLAAVVPFALEKGLIKAQGETTTVRVLTQNTGVLADITVQTPNQTITYDGDAKIDGVPNTHAPIQIRFLDTEGSVCGSLLPTGNVYDEFDLAEFGKLPATCIDNGMPMVLVRAKDVHRTAYEKVAELNQDEQLKQILEQLRIQAGFKMNLGDVSDKNYPKMCLLSEPIQGGNVHTRCFIPHVCHEAIGVLAAVTIATACVIPDTVAYGFSDFNPKKPFSVEHPSGEFSVTLSFNSQGKVESAALLRTARLLMKGEVMISPKIWSQGE</sequence>
<organism evidence="3 4">
    <name type="scientific">Lonepinella koalarum</name>
    <dbReference type="NCBI Taxonomy" id="53417"/>
    <lineage>
        <taxon>Bacteria</taxon>
        <taxon>Pseudomonadati</taxon>
        <taxon>Pseudomonadota</taxon>
        <taxon>Gammaproteobacteria</taxon>
        <taxon>Pasteurellales</taxon>
        <taxon>Pasteurellaceae</taxon>
        <taxon>Lonepinella</taxon>
    </lineage>
</organism>
<evidence type="ECO:0000256" key="2">
    <source>
        <dbReference type="ARBA" id="ARBA00023235"/>
    </source>
</evidence>
<evidence type="ECO:0000313" key="4">
    <source>
        <dbReference type="Proteomes" id="UP000295496"/>
    </source>
</evidence>
<comment type="caution">
    <text evidence="3">The sequence shown here is derived from an EMBL/GenBank/DDBJ whole genome shotgun (WGS) entry which is preliminary data.</text>
</comment>
<keyword evidence="4" id="KW-1185">Reference proteome</keyword>
<dbReference type="InterPro" id="IPR007400">
    <property type="entry name" value="PrpF-like"/>
</dbReference>
<dbReference type="GO" id="GO:0016853">
    <property type="term" value="F:isomerase activity"/>
    <property type="evidence" value="ECO:0007669"/>
    <property type="project" value="UniProtKB-KW"/>
</dbReference>
<evidence type="ECO:0000256" key="1">
    <source>
        <dbReference type="ARBA" id="ARBA00007673"/>
    </source>
</evidence>
<protein>
    <submittedName>
        <fullName evidence="3">4-oxalomesaconate tautomerase</fullName>
    </submittedName>
</protein>
<dbReference type="PANTHER" id="PTHR43709:SF3">
    <property type="entry name" value="ISOMERASE YBHH-RELATED"/>
    <property type="match status" value="1"/>
</dbReference>
<comment type="similarity">
    <text evidence="1">Belongs to the PrpF family.</text>
</comment>
<dbReference type="Proteomes" id="UP000295496">
    <property type="component" value="Unassembled WGS sequence"/>
</dbReference>
<dbReference type="Gene3D" id="3.10.310.10">
    <property type="entry name" value="Diaminopimelate Epimerase, Chain A, domain 1"/>
    <property type="match status" value="2"/>
</dbReference>
<evidence type="ECO:0000313" key="3">
    <source>
        <dbReference type="EMBL" id="TCK71117.1"/>
    </source>
</evidence>
<gene>
    <name evidence="3" type="ORF">EV692_0172</name>
</gene>
<name>A0A4R1L235_9PAST</name>
<reference evidence="3 4" key="1">
    <citation type="submission" date="2019-03" db="EMBL/GenBank/DDBJ databases">
        <title>Genomic Encyclopedia of Type Strains, Phase IV (KMG-IV): sequencing the most valuable type-strain genomes for metagenomic binning, comparative biology and taxonomic classification.</title>
        <authorList>
            <person name="Goeker M."/>
        </authorList>
    </citation>
    <scope>NUCLEOTIDE SEQUENCE [LARGE SCALE GENOMIC DNA]</scope>
    <source>
        <strain evidence="3 4">DSM 10053</strain>
    </source>
</reference>
<dbReference type="InterPro" id="IPR047687">
    <property type="entry name" value="OMA_tautomer-like"/>
</dbReference>
<dbReference type="SUPFAM" id="SSF54506">
    <property type="entry name" value="Diaminopimelate epimerase-like"/>
    <property type="match status" value="2"/>
</dbReference>
<proteinExistence type="inferred from homology"/>
<dbReference type="EMBL" id="SMGJ01000001">
    <property type="protein sequence ID" value="TCK71117.1"/>
    <property type="molecule type" value="Genomic_DNA"/>
</dbReference>